<dbReference type="InterPro" id="IPR002347">
    <property type="entry name" value="SDR_fam"/>
</dbReference>
<proteinExistence type="inferred from homology"/>
<dbReference type="PATRIC" id="fig|749927.5.peg.3409"/>
<dbReference type="OrthoDB" id="151996at2"/>
<dbReference type="GO" id="GO:0016020">
    <property type="term" value="C:membrane"/>
    <property type="evidence" value="ECO:0007669"/>
    <property type="project" value="TreeGrafter"/>
</dbReference>
<dbReference type="GO" id="GO:0016491">
    <property type="term" value="F:oxidoreductase activity"/>
    <property type="evidence" value="ECO:0007669"/>
    <property type="project" value="UniProtKB-KW"/>
</dbReference>
<reference evidence="4 5" key="1">
    <citation type="journal article" date="2010" name="Cell Res.">
        <title>Complete genome sequence of the rifamycin SV-producing Amycolatopsis mediterranei U32 revealed its genetic characteristics in phylogeny and metabolism.</title>
        <authorList>
            <person name="Zhao W."/>
            <person name="Zhong Y."/>
            <person name="Yuan H."/>
            <person name="Wang J."/>
            <person name="Zheng H."/>
            <person name="Wang Y."/>
            <person name="Cen X."/>
            <person name="Xu F."/>
            <person name="Bai J."/>
            <person name="Han X."/>
            <person name="Lu G."/>
            <person name="Zhu Y."/>
            <person name="Shao Z."/>
            <person name="Yan H."/>
            <person name="Li C."/>
            <person name="Peng N."/>
            <person name="Zhang Z."/>
            <person name="Zhang Y."/>
            <person name="Lin W."/>
            <person name="Fan Y."/>
            <person name="Qin Z."/>
            <person name="Hu Y."/>
            <person name="Zhu B."/>
            <person name="Wang S."/>
            <person name="Ding X."/>
            <person name="Zhao G.P."/>
        </authorList>
    </citation>
    <scope>NUCLEOTIDE SEQUENCE [LARGE SCALE GENOMIC DNA]</scope>
    <source>
        <strain evidence="5">U-32</strain>
    </source>
</reference>
<dbReference type="KEGG" id="amd:AMED_3304"/>
<dbReference type="PANTHER" id="PTHR44196">
    <property type="entry name" value="DEHYDROGENASE/REDUCTASE SDR FAMILY MEMBER 7B"/>
    <property type="match status" value="1"/>
</dbReference>
<accession>A0A0H3D6G7</accession>
<dbReference type="Pfam" id="PF00106">
    <property type="entry name" value="adh_short"/>
    <property type="match status" value="1"/>
</dbReference>
<dbReference type="eggNOG" id="COG4221">
    <property type="taxonomic scope" value="Bacteria"/>
</dbReference>
<dbReference type="Gene3D" id="3.40.50.720">
    <property type="entry name" value="NAD(P)-binding Rossmann-like Domain"/>
    <property type="match status" value="1"/>
</dbReference>
<evidence type="ECO:0000259" key="3">
    <source>
        <dbReference type="SMART" id="SM00822"/>
    </source>
</evidence>
<evidence type="ECO:0000313" key="5">
    <source>
        <dbReference type="Proteomes" id="UP000000328"/>
    </source>
</evidence>
<evidence type="ECO:0000256" key="2">
    <source>
        <dbReference type="ARBA" id="ARBA00023002"/>
    </source>
</evidence>
<feature type="domain" description="Ketoreductase" evidence="3">
    <location>
        <begin position="106"/>
        <end position="292"/>
    </location>
</feature>
<organism evidence="4 5">
    <name type="scientific">Amycolatopsis mediterranei (strain U-32)</name>
    <dbReference type="NCBI Taxonomy" id="749927"/>
    <lineage>
        <taxon>Bacteria</taxon>
        <taxon>Bacillati</taxon>
        <taxon>Actinomycetota</taxon>
        <taxon>Actinomycetes</taxon>
        <taxon>Pseudonocardiales</taxon>
        <taxon>Pseudonocardiaceae</taxon>
        <taxon>Amycolatopsis</taxon>
    </lineage>
</organism>
<name>A0A0H3D6G7_AMYMU</name>
<dbReference type="HOGENOM" id="CLU_010194_2_1_11"/>
<dbReference type="AlphaFoldDB" id="A0A0H3D6G7"/>
<dbReference type="Proteomes" id="UP000000328">
    <property type="component" value="Chromosome"/>
</dbReference>
<dbReference type="PROSITE" id="PS00061">
    <property type="entry name" value="ADH_SHORT"/>
    <property type="match status" value="1"/>
</dbReference>
<evidence type="ECO:0000313" key="4">
    <source>
        <dbReference type="EMBL" id="ADJ45093.1"/>
    </source>
</evidence>
<sequence length="435" mass="46438">MTRGVAAARAVWGGGIVLASRSLPIPRQVALALGIRHLAQAAAVLWRPNGLLARRGWTIDVAHGVSMLGLAVVTPRWRAAALANAVVAAAWARAAPYWKTEAVMNQVVVVTGASGGIGRAVARAFGARQARVALLARGKEGLEAAADDVTRSGGTALAIPTDVAEFDQVDAAASRVERELGPIDVWVNVAFTSVFAPFDEIEPDEFRRVTDVSYLGYVHGTMAALRRMKSRDRGTIVQVGSALAYRGIPLQSAYCGAKHAIQGFNEALRCELLHDGSHVRTTMVQMPAVNTPQFSWVRSKLPHQAQPVPPIYQPEVAARAVLHAADHPRRREYWVGGSTVGTLIANAVAPGVLDRYLARTGYRSQQTGAAKPSDQPENLWAPADRARDFGAHGRFDDKATPRSAQLWASRHHGAVAAAGGALAATALAVWRRARS</sequence>
<keyword evidence="2" id="KW-0560">Oxidoreductase</keyword>
<protein>
    <submittedName>
        <fullName evidence="4">Short-chain dehydrogenase</fullName>
    </submittedName>
</protein>
<dbReference type="PANTHER" id="PTHR44196:SF1">
    <property type="entry name" value="DEHYDROGENASE_REDUCTASE SDR FAMILY MEMBER 7B"/>
    <property type="match status" value="1"/>
</dbReference>
<dbReference type="PRINTS" id="PR00081">
    <property type="entry name" value="GDHRDH"/>
</dbReference>
<evidence type="ECO:0000256" key="1">
    <source>
        <dbReference type="ARBA" id="ARBA00006484"/>
    </source>
</evidence>
<gene>
    <name evidence="4" type="ordered locus">AMED_3304</name>
</gene>
<dbReference type="SMART" id="SM00822">
    <property type="entry name" value="PKS_KR"/>
    <property type="match status" value="1"/>
</dbReference>
<dbReference type="InterPro" id="IPR036291">
    <property type="entry name" value="NAD(P)-bd_dom_sf"/>
</dbReference>
<dbReference type="EMBL" id="CP002000">
    <property type="protein sequence ID" value="ADJ45093.1"/>
    <property type="molecule type" value="Genomic_DNA"/>
</dbReference>
<dbReference type="InterPro" id="IPR020904">
    <property type="entry name" value="Sc_DH/Rdtase_CS"/>
</dbReference>
<dbReference type="NCBIfam" id="NF005495">
    <property type="entry name" value="PRK07109.1"/>
    <property type="match status" value="1"/>
</dbReference>
<dbReference type="SUPFAM" id="SSF51735">
    <property type="entry name" value="NAD(P)-binding Rossmann-fold domains"/>
    <property type="match status" value="1"/>
</dbReference>
<dbReference type="InterPro" id="IPR057326">
    <property type="entry name" value="KR_dom"/>
</dbReference>
<comment type="similarity">
    <text evidence="1">Belongs to the short-chain dehydrogenases/reductases (SDR) family.</text>
</comment>